<proteinExistence type="predicted"/>
<evidence type="ECO:0000256" key="1">
    <source>
        <dbReference type="SAM" id="Phobius"/>
    </source>
</evidence>
<gene>
    <name evidence="2" type="ORF">ENV38_02285</name>
</gene>
<comment type="caution">
    <text evidence="2">The sequence shown here is derived from an EMBL/GenBank/DDBJ whole genome shotgun (WGS) entry which is preliminary data.</text>
</comment>
<dbReference type="EMBL" id="DTGD01000087">
    <property type="protein sequence ID" value="HGB35719.1"/>
    <property type="molecule type" value="Genomic_DNA"/>
</dbReference>
<protein>
    <submittedName>
        <fullName evidence="2">Uncharacterized protein</fullName>
    </submittedName>
</protein>
<evidence type="ECO:0000313" key="2">
    <source>
        <dbReference type="EMBL" id="HGB35719.1"/>
    </source>
</evidence>
<keyword evidence="1" id="KW-0812">Transmembrane</keyword>
<sequence>MKKVVLFTLILEFSLIVIVLFALEKFSSLDTVFRDLGPFSGEFPTSLPKWVEDENWKGYTFKEGLRLFYHRQENPIQNLEDIKFYNFRGNRLIIDYVPLGDSAFIAFKPLRKGYSVAAVIALDTLLLWIDITSLDGTIDTKFQYFISLLESLKYGDKRIARPEFSHYISNFRKKISPLQLQTKRAFFAFILGVILIANLLTFFALFAGGRCPKVPGVDWEIVTPNVMVYEKLPFGQRSYSACLVKRGNEILVLAFGKVRKMLNIDEMRDSLRFLGKTLIAGNSLRFELPDEDALTKWQAIL</sequence>
<organism evidence="2">
    <name type="scientific">candidate division WOR-3 bacterium</name>
    <dbReference type="NCBI Taxonomy" id="2052148"/>
    <lineage>
        <taxon>Bacteria</taxon>
        <taxon>Bacteria division WOR-3</taxon>
    </lineage>
</organism>
<name>A0A7V3KN18_UNCW3</name>
<accession>A0A7V3KN18</accession>
<keyword evidence="1" id="KW-0472">Membrane</keyword>
<reference evidence="2" key="1">
    <citation type="journal article" date="2020" name="mSystems">
        <title>Genome- and Community-Level Interaction Insights into Carbon Utilization and Element Cycling Functions of Hydrothermarchaeota in Hydrothermal Sediment.</title>
        <authorList>
            <person name="Zhou Z."/>
            <person name="Liu Y."/>
            <person name="Xu W."/>
            <person name="Pan J."/>
            <person name="Luo Z.H."/>
            <person name="Li M."/>
        </authorList>
    </citation>
    <scope>NUCLEOTIDE SEQUENCE [LARGE SCALE GENOMIC DNA]</scope>
    <source>
        <strain evidence="2">SpSt-754</strain>
    </source>
</reference>
<keyword evidence="1" id="KW-1133">Transmembrane helix</keyword>
<feature type="transmembrane region" description="Helical" evidence="1">
    <location>
        <begin position="185"/>
        <end position="207"/>
    </location>
</feature>
<dbReference type="AlphaFoldDB" id="A0A7V3KN18"/>
<feature type="transmembrane region" description="Helical" evidence="1">
    <location>
        <begin position="6"/>
        <end position="23"/>
    </location>
</feature>